<dbReference type="KEGG" id="bpb:bpr_I2810"/>
<dbReference type="Pfam" id="PF12974">
    <property type="entry name" value="Phosphonate-bd"/>
    <property type="match status" value="1"/>
</dbReference>
<evidence type="ECO:0000313" key="2">
    <source>
        <dbReference type="Proteomes" id="UP000001299"/>
    </source>
</evidence>
<organism evidence="1 2">
    <name type="scientific">Butyrivibrio proteoclasticus (strain ATCC 51982 / DSM 14932 / B316)</name>
    <name type="common">Clostridium proteoclasticum</name>
    <dbReference type="NCBI Taxonomy" id="515622"/>
    <lineage>
        <taxon>Bacteria</taxon>
        <taxon>Bacillati</taxon>
        <taxon>Bacillota</taxon>
        <taxon>Clostridia</taxon>
        <taxon>Lachnospirales</taxon>
        <taxon>Lachnospiraceae</taxon>
        <taxon>Butyrivibrio</taxon>
    </lineage>
</organism>
<protein>
    <recommendedName>
        <fullName evidence="3">Phosphonate transport system substrate-binding protein</fullName>
    </recommendedName>
</protein>
<proteinExistence type="predicted"/>
<gene>
    <name evidence="1" type="ordered locus">bpr_I2810</name>
</gene>
<dbReference type="Proteomes" id="UP000001299">
    <property type="component" value="Chromosome 1"/>
</dbReference>
<dbReference type="Gene3D" id="3.40.190.10">
    <property type="entry name" value="Periplasmic binding protein-like II"/>
    <property type="match status" value="2"/>
</dbReference>
<evidence type="ECO:0008006" key="3">
    <source>
        <dbReference type="Google" id="ProtNLM"/>
    </source>
</evidence>
<evidence type="ECO:0000313" key="1">
    <source>
        <dbReference type="EMBL" id="ADL35540.1"/>
    </source>
</evidence>
<dbReference type="AlphaFoldDB" id="E0RZX4"/>
<dbReference type="PROSITE" id="PS51257">
    <property type="entry name" value="PROKAR_LIPOPROTEIN"/>
    <property type="match status" value="1"/>
</dbReference>
<accession>E0RZX4</accession>
<keyword evidence="2" id="KW-1185">Reference proteome</keyword>
<name>E0RZX4_BUTPB</name>
<reference evidence="1 2" key="1">
    <citation type="journal article" date="2010" name="PLoS ONE">
        <title>The glycobiome of the rumen bacterium Butyrivibrio proteoclasticus B316(T) highlights adaptation to a polysaccharide-rich environment.</title>
        <authorList>
            <person name="Kelly W.J."/>
            <person name="Leahy S.C."/>
            <person name="Altermann E."/>
            <person name="Yeoman C.J."/>
            <person name="Dunne J.C."/>
            <person name="Kong Z."/>
            <person name="Pacheco D.M."/>
            <person name="Li D."/>
            <person name="Noel S.J."/>
            <person name="Moon C.D."/>
            <person name="Cookson A.L."/>
            <person name="Attwood G.T."/>
        </authorList>
    </citation>
    <scope>NUCLEOTIDE SEQUENCE [LARGE SCALE GENOMIC DNA]</scope>
    <source>
        <strain evidence="2">ATCC 51982 / DSM 14932 / B316</strain>
    </source>
</reference>
<dbReference type="eggNOG" id="COG3221">
    <property type="taxonomic scope" value="Bacteria"/>
</dbReference>
<dbReference type="RefSeq" id="WP_013282193.1">
    <property type="nucleotide sequence ID" value="NC_014387.1"/>
</dbReference>
<sequence>MRKLSINLLTGIALAALLMGCGKEKAEISVDTGPEELTMQQNTADQIDQTQIGPAEPTQIDKLIVGFVPSHEPDEIIATTEPLKELLINELATSGYDVKEVEIVVGSTYESVGEGLSAGTIDVGLIPGGTYVQYDDGCDVILTATRDGLSLDSPDPKVWNDNKPTTRTKEPITYYRSIVIAGPSDAGKAIAEKVNAGEEITWDELDSLKWSIMDSTSPAGFVYPSLWIQSNYGKHIADLTHAEVSDNYGTAFSKLANGTVDVLVTYADARLDQAEKWTNTYGRTESIWDETNVIGVSDGIYNDTICVSKFSPVMTEALKEAVKQAFINVGNTQEGKEAVSIYAHTGYMEATSSDYDSERAAQKMMMALD</sequence>
<dbReference type="SUPFAM" id="SSF53850">
    <property type="entry name" value="Periplasmic binding protein-like II"/>
    <property type="match status" value="1"/>
</dbReference>
<dbReference type="EMBL" id="CP001810">
    <property type="protein sequence ID" value="ADL35540.1"/>
    <property type="molecule type" value="Genomic_DNA"/>
</dbReference>
<dbReference type="HOGENOM" id="CLU_051472_0_0_9"/>
<dbReference type="STRING" id="515622.bpr_I2810"/>